<evidence type="ECO:0000313" key="3">
    <source>
        <dbReference type="Proteomes" id="UP000077667"/>
    </source>
</evidence>
<gene>
    <name evidence="2" type="ORF">A8C56_14430</name>
</gene>
<accession>A0A1A9I2V9</accession>
<evidence type="ECO:0000256" key="1">
    <source>
        <dbReference type="SAM" id="MobiDB-lite"/>
    </source>
</evidence>
<dbReference type="AlphaFoldDB" id="A0A1A9I2V9"/>
<sequence length="75" mass="8448">MSVPAGVEGNNNNADKQQGGKKDYFLSDLEIELRIIHLLFVKGAVVLLLEDKSKGIFNFYPFPVARRFIRLIPSV</sequence>
<dbReference type="EMBL" id="CP015772">
    <property type="protein sequence ID" value="ANH82007.1"/>
    <property type="molecule type" value="Genomic_DNA"/>
</dbReference>
<evidence type="ECO:0000313" key="2">
    <source>
        <dbReference type="EMBL" id="ANH82007.1"/>
    </source>
</evidence>
<name>A0A1A9I2V9_9BACT</name>
<feature type="region of interest" description="Disordered" evidence="1">
    <location>
        <begin position="1"/>
        <end position="20"/>
    </location>
</feature>
<protein>
    <submittedName>
        <fullName evidence="2">Uncharacterized protein</fullName>
    </submittedName>
</protein>
<organism evidence="2 3">
    <name type="scientific">Niabella ginsenosidivorans</name>
    <dbReference type="NCBI Taxonomy" id="1176587"/>
    <lineage>
        <taxon>Bacteria</taxon>
        <taxon>Pseudomonadati</taxon>
        <taxon>Bacteroidota</taxon>
        <taxon>Chitinophagia</taxon>
        <taxon>Chitinophagales</taxon>
        <taxon>Chitinophagaceae</taxon>
        <taxon>Niabella</taxon>
    </lineage>
</organism>
<proteinExistence type="predicted"/>
<dbReference type="KEGG" id="nia:A8C56_14430"/>
<reference evidence="2 3" key="1">
    <citation type="submission" date="2016-05" db="EMBL/GenBank/DDBJ databases">
        <title>Niabella ginsenosidivorans BS26 whole genome sequencing.</title>
        <authorList>
            <person name="Im W.T."/>
            <person name="Siddiqi M.Z."/>
        </authorList>
    </citation>
    <scope>NUCLEOTIDE SEQUENCE [LARGE SCALE GENOMIC DNA]</scope>
    <source>
        <strain evidence="2 3">BS26</strain>
    </source>
</reference>
<dbReference type="Proteomes" id="UP000077667">
    <property type="component" value="Chromosome"/>
</dbReference>
<keyword evidence="3" id="KW-1185">Reference proteome</keyword>